<name>A0AA88IW60_TACVA</name>
<dbReference type="AlphaFoldDB" id="A0AA88IW60"/>
<comment type="caution">
    <text evidence="2">The sequence shown here is derived from an EMBL/GenBank/DDBJ whole genome shotgun (WGS) entry which is preliminary data.</text>
</comment>
<evidence type="ECO:0000313" key="3">
    <source>
        <dbReference type="Proteomes" id="UP001187315"/>
    </source>
</evidence>
<accession>A0AA88IW60</accession>
<dbReference type="Proteomes" id="UP001187315">
    <property type="component" value="Unassembled WGS sequence"/>
</dbReference>
<evidence type="ECO:0000256" key="1">
    <source>
        <dbReference type="SAM" id="MobiDB-lite"/>
    </source>
</evidence>
<organism evidence="2 3">
    <name type="scientific">Tachysurus vachellii</name>
    <name type="common">Darkbarbel catfish</name>
    <name type="synonym">Pelteobagrus vachellii</name>
    <dbReference type="NCBI Taxonomy" id="175792"/>
    <lineage>
        <taxon>Eukaryota</taxon>
        <taxon>Metazoa</taxon>
        <taxon>Chordata</taxon>
        <taxon>Craniata</taxon>
        <taxon>Vertebrata</taxon>
        <taxon>Euteleostomi</taxon>
        <taxon>Actinopterygii</taxon>
        <taxon>Neopterygii</taxon>
        <taxon>Teleostei</taxon>
        <taxon>Ostariophysi</taxon>
        <taxon>Siluriformes</taxon>
        <taxon>Bagridae</taxon>
        <taxon>Tachysurus</taxon>
    </lineage>
</organism>
<feature type="compositionally biased region" description="Polar residues" evidence="1">
    <location>
        <begin position="115"/>
        <end position="124"/>
    </location>
</feature>
<sequence length="132" mass="15183">MTRVETGVDVMWRRIVRPKQRKRTEAKRATRSRRNTRHGRVTAAALEDLSIPPSRKWPKCGGDFQTGSGEKREVHNSTLCSRKSAKRDEIHTQTQDASSRFAHGIRSKSEVRGNWTRSRNNSGTVEEAWLLR</sequence>
<reference evidence="2" key="1">
    <citation type="submission" date="2023-08" db="EMBL/GenBank/DDBJ databases">
        <title>Pelteobagrus vachellii genome.</title>
        <authorList>
            <person name="Liu H."/>
        </authorList>
    </citation>
    <scope>NUCLEOTIDE SEQUENCE</scope>
    <source>
        <strain evidence="2">PRFRI_2022a</strain>
        <tissue evidence="2">Muscle</tissue>
    </source>
</reference>
<gene>
    <name evidence="2" type="ORF">Q7C36_020613</name>
</gene>
<protein>
    <submittedName>
        <fullName evidence="2">Uncharacterized protein</fullName>
    </submittedName>
</protein>
<keyword evidence="3" id="KW-1185">Reference proteome</keyword>
<feature type="region of interest" description="Disordered" evidence="1">
    <location>
        <begin position="18"/>
        <end position="128"/>
    </location>
</feature>
<feature type="compositionally biased region" description="Basic residues" evidence="1">
    <location>
        <begin position="18"/>
        <end position="40"/>
    </location>
</feature>
<proteinExistence type="predicted"/>
<evidence type="ECO:0000313" key="2">
    <source>
        <dbReference type="EMBL" id="KAK2821270.1"/>
    </source>
</evidence>
<dbReference type="EMBL" id="JAVHJS010000022">
    <property type="protein sequence ID" value="KAK2821270.1"/>
    <property type="molecule type" value="Genomic_DNA"/>
</dbReference>